<dbReference type="OrthoDB" id="9823409at2"/>
<proteinExistence type="predicted"/>
<evidence type="ECO:0000313" key="2">
    <source>
        <dbReference type="Proteomes" id="UP000194664"/>
    </source>
</evidence>
<dbReference type="EMBL" id="MSPP01000005">
    <property type="protein sequence ID" value="OUD08473.1"/>
    <property type="molecule type" value="Genomic_DNA"/>
</dbReference>
<dbReference type="AlphaFoldDB" id="A0A251WWY2"/>
<dbReference type="RefSeq" id="WP_086452170.1">
    <property type="nucleotide sequence ID" value="NZ_MSPP01000005.1"/>
</dbReference>
<gene>
    <name evidence="1" type="ORF">BVC71_13310</name>
</gene>
<organism evidence="1 2">
    <name type="scientific">Marivivens niveibacter</name>
    <dbReference type="NCBI Taxonomy" id="1930667"/>
    <lineage>
        <taxon>Bacteria</taxon>
        <taxon>Pseudomonadati</taxon>
        <taxon>Pseudomonadota</taxon>
        <taxon>Alphaproteobacteria</taxon>
        <taxon>Rhodobacterales</taxon>
        <taxon>Paracoccaceae</taxon>
        <taxon>Marivivens group</taxon>
        <taxon>Marivivens</taxon>
    </lineage>
</organism>
<name>A0A251WWY2_9RHOB</name>
<protein>
    <submittedName>
        <fullName evidence="1">Uncharacterized protein</fullName>
    </submittedName>
</protein>
<reference evidence="1 2" key="1">
    <citation type="submission" date="2016-12" db="EMBL/GenBank/DDBJ databases">
        <title>The draft genome sequence of HSLHS2.</title>
        <authorList>
            <person name="Hu D."/>
            <person name="Wang L."/>
            <person name="Shao Z."/>
        </authorList>
    </citation>
    <scope>NUCLEOTIDE SEQUENCE [LARGE SCALE GENOMIC DNA]</scope>
    <source>
        <strain evidence="1">MCCC 1A06712</strain>
    </source>
</reference>
<evidence type="ECO:0000313" key="1">
    <source>
        <dbReference type="EMBL" id="OUD08473.1"/>
    </source>
</evidence>
<sequence length="195" mass="21793">MTKKLGRLVIADYSLHLLEQALIRSFEARRGRLFDTLLALNALAVRDLGISGLGMSSHGAIFGASRKHKYTLADAEQLVFEAVQRQLEPELVHAFRYPQSLQRAKRLGGAPGITKRLEKLVPHMLAEFTAREANGDLAPKTGLLRWLVGKNEFGGIEPLLEFTHQSLFWTSDHLNAGRHEAVAKRLEDLCHLLPI</sequence>
<dbReference type="Proteomes" id="UP000194664">
    <property type="component" value="Unassembled WGS sequence"/>
</dbReference>
<keyword evidence="2" id="KW-1185">Reference proteome</keyword>
<accession>A0A251WWY2</accession>
<comment type="caution">
    <text evidence="1">The sequence shown here is derived from an EMBL/GenBank/DDBJ whole genome shotgun (WGS) entry which is preliminary data.</text>
</comment>